<gene>
    <name evidence="1" type="ORF">SAMN05216454_11414</name>
</gene>
<organism evidence="1 2">
    <name type="scientific">Peptostreptococcus russellii</name>
    <dbReference type="NCBI Taxonomy" id="215200"/>
    <lineage>
        <taxon>Bacteria</taxon>
        <taxon>Bacillati</taxon>
        <taxon>Bacillota</taxon>
        <taxon>Clostridia</taxon>
        <taxon>Peptostreptococcales</taxon>
        <taxon>Peptostreptococcaceae</taxon>
        <taxon>Peptostreptococcus</taxon>
    </lineage>
</organism>
<accession>A0A1H8JI52</accession>
<dbReference type="STRING" id="215200.SAMN05216454_11414"/>
<reference evidence="1 2" key="1">
    <citation type="submission" date="2016-10" db="EMBL/GenBank/DDBJ databases">
        <authorList>
            <person name="de Groot N.N."/>
        </authorList>
    </citation>
    <scope>NUCLEOTIDE SEQUENCE [LARGE SCALE GENOMIC DNA]</scope>
    <source>
        <strain evidence="1 2">Calf135</strain>
    </source>
</reference>
<name>A0A1H8JI52_9FIRM</name>
<dbReference type="Proteomes" id="UP000199512">
    <property type="component" value="Unassembled WGS sequence"/>
</dbReference>
<dbReference type="AlphaFoldDB" id="A0A1H8JI52"/>
<proteinExistence type="predicted"/>
<evidence type="ECO:0000313" key="1">
    <source>
        <dbReference type="EMBL" id="SEN79986.1"/>
    </source>
</evidence>
<evidence type="ECO:0008006" key="3">
    <source>
        <dbReference type="Google" id="ProtNLM"/>
    </source>
</evidence>
<dbReference type="OrthoDB" id="89089at2"/>
<dbReference type="Pfam" id="PF10934">
    <property type="entry name" value="Sheath_initiator"/>
    <property type="match status" value="1"/>
</dbReference>
<protein>
    <recommendedName>
        <fullName evidence="3">DUF2634 domain-containing protein</fullName>
    </recommendedName>
</protein>
<evidence type="ECO:0000313" key="2">
    <source>
        <dbReference type="Proteomes" id="UP000199512"/>
    </source>
</evidence>
<dbReference type="RefSeq" id="WP_091975918.1">
    <property type="nucleotide sequence ID" value="NZ_FODF01000014.1"/>
</dbReference>
<dbReference type="EMBL" id="FODF01000014">
    <property type="protein sequence ID" value="SEN79986.1"/>
    <property type="molecule type" value="Genomic_DNA"/>
</dbReference>
<sequence>MIPNTGMTQEEFQSIIDKLENDKFKYNSKDYKLSDDGTRIEGVTNGTDEIAQTLYFIINIERYKYATVSSNTGVELVDKFGEDPNLVNMKIVNTIKEAFLNDDRVKEILDIELQRVRRGVYSIYMVIQTTEGKVSITEVVNTSGL</sequence>
<keyword evidence="2" id="KW-1185">Reference proteome</keyword>
<dbReference type="InterPro" id="IPR020288">
    <property type="entry name" value="Sheath_initiator"/>
</dbReference>